<dbReference type="EMBL" id="CP015378">
    <property type="protein sequence ID" value="ANC78785.1"/>
    <property type="molecule type" value="Genomic_DNA"/>
</dbReference>
<proteinExistence type="predicted"/>
<keyword evidence="3" id="KW-1185">Reference proteome</keyword>
<evidence type="ECO:0000313" key="2">
    <source>
        <dbReference type="EMBL" id="ANC78785.1"/>
    </source>
</evidence>
<sequence>MAKNVLYFFVASFISFILLIAGLLIWVSRIPTKDPSDADGKGFAIVYGFMAAVPTSIIIGLIVTIGAYAYRKYKETG</sequence>
<dbReference type="STRING" id="1221500.ABE65_019080"/>
<dbReference type="AlphaFoldDB" id="A0A168W9X3"/>
<accession>A0A168W9X3</accession>
<keyword evidence="1" id="KW-0472">Membrane</keyword>
<keyword evidence="1" id="KW-0812">Transmembrane</keyword>
<reference evidence="2 3" key="1">
    <citation type="submission" date="2016-04" db="EMBL/GenBank/DDBJ databases">
        <title>Complete genome sequence of Fictibacillus phosphorivorans G25-29, a strain toxic to nematodes.</title>
        <authorList>
            <person name="Zheng Z."/>
        </authorList>
    </citation>
    <scope>NUCLEOTIDE SEQUENCE [LARGE SCALE GENOMIC DNA]</scope>
    <source>
        <strain evidence="2 3">G25-29</strain>
    </source>
</reference>
<dbReference type="Proteomes" id="UP000076623">
    <property type="component" value="Chromosome"/>
</dbReference>
<dbReference type="KEGG" id="fpn:ABE65_019080"/>
<gene>
    <name evidence="2" type="ORF">ABE65_019080</name>
</gene>
<dbReference type="RefSeq" id="WP_066398481.1">
    <property type="nucleotide sequence ID" value="NZ_CP015378.1"/>
</dbReference>
<evidence type="ECO:0000313" key="3">
    <source>
        <dbReference type="Proteomes" id="UP000076623"/>
    </source>
</evidence>
<evidence type="ECO:0000256" key="1">
    <source>
        <dbReference type="SAM" id="Phobius"/>
    </source>
</evidence>
<feature type="transmembrane region" description="Helical" evidence="1">
    <location>
        <begin position="47"/>
        <end position="70"/>
    </location>
</feature>
<protein>
    <submittedName>
        <fullName evidence="2">Uncharacterized protein</fullName>
    </submittedName>
</protein>
<feature type="transmembrane region" description="Helical" evidence="1">
    <location>
        <begin position="5"/>
        <end position="27"/>
    </location>
</feature>
<organism evidence="2 3">
    <name type="scientific">Fictibacillus phosphorivorans</name>
    <dbReference type="NCBI Taxonomy" id="1221500"/>
    <lineage>
        <taxon>Bacteria</taxon>
        <taxon>Bacillati</taxon>
        <taxon>Bacillota</taxon>
        <taxon>Bacilli</taxon>
        <taxon>Bacillales</taxon>
        <taxon>Fictibacillaceae</taxon>
        <taxon>Fictibacillus</taxon>
    </lineage>
</organism>
<name>A0A168W9X3_9BACL</name>
<keyword evidence="1" id="KW-1133">Transmembrane helix</keyword>